<dbReference type="Pfam" id="PF04138">
    <property type="entry name" value="GtrA_DPMS_TM"/>
    <property type="match status" value="1"/>
</dbReference>
<feature type="transmembrane region" description="Helical" evidence="6">
    <location>
        <begin position="71"/>
        <end position="92"/>
    </location>
</feature>
<comment type="similarity">
    <text evidence="2">Belongs to the GtrA family.</text>
</comment>
<sequence>MITAAQAQFLRFAIVGTGVAALYVCIYLVFLAVSIGQPLANFLAFLIAVSVQYVGQTWWTFRKPLGRPDQIFKFACTIGLGYLVSAGITGALGPGLGWPDSVSAIVVAVVLPVQNYLIFRIWVFAEAGQQH</sequence>
<gene>
    <name evidence="8" type="ORF">DL239_15655</name>
</gene>
<dbReference type="InterPro" id="IPR007267">
    <property type="entry name" value="GtrA_DPMS_TM"/>
</dbReference>
<protein>
    <submittedName>
        <fullName evidence="8">Polysaccharide biosynthesis protein GtrA</fullName>
    </submittedName>
</protein>
<accession>A0ABX0W9S1</accession>
<dbReference type="PANTHER" id="PTHR38459">
    <property type="entry name" value="PROPHAGE BACTOPRENOL-LINKED GLUCOSE TRANSLOCASE HOMOLOG"/>
    <property type="match status" value="1"/>
</dbReference>
<evidence type="ECO:0000256" key="4">
    <source>
        <dbReference type="ARBA" id="ARBA00022989"/>
    </source>
</evidence>
<keyword evidence="4 6" id="KW-1133">Transmembrane helix</keyword>
<evidence type="ECO:0000259" key="7">
    <source>
        <dbReference type="Pfam" id="PF04138"/>
    </source>
</evidence>
<comment type="caution">
    <text evidence="8">The sequence shown here is derived from an EMBL/GenBank/DDBJ whole genome shotgun (WGS) entry which is preliminary data.</text>
</comment>
<evidence type="ECO:0000256" key="1">
    <source>
        <dbReference type="ARBA" id="ARBA00004141"/>
    </source>
</evidence>
<name>A0ABX0W9S1_9RHOB</name>
<feature type="transmembrane region" description="Helical" evidence="6">
    <location>
        <begin position="104"/>
        <end position="125"/>
    </location>
</feature>
<evidence type="ECO:0000256" key="5">
    <source>
        <dbReference type="ARBA" id="ARBA00023136"/>
    </source>
</evidence>
<feature type="domain" description="GtrA/DPMS transmembrane" evidence="7">
    <location>
        <begin position="11"/>
        <end position="124"/>
    </location>
</feature>
<evidence type="ECO:0000313" key="8">
    <source>
        <dbReference type="EMBL" id="NIZ62408.1"/>
    </source>
</evidence>
<reference evidence="8 9" key="1">
    <citation type="submission" date="2018-05" db="EMBL/GenBank/DDBJ databases">
        <authorList>
            <person name="Zhang Y.-J."/>
        </authorList>
    </citation>
    <scope>NUCLEOTIDE SEQUENCE [LARGE SCALE GENOMIC DNA]</scope>
    <source>
        <strain evidence="8 9">CY04</strain>
    </source>
</reference>
<dbReference type="EMBL" id="QHLQ01000017">
    <property type="protein sequence ID" value="NIZ62408.1"/>
    <property type="molecule type" value="Genomic_DNA"/>
</dbReference>
<comment type="subcellular location">
    <subcellularLocation>
        <location evidence="1">Membrane</location>
        <topology evidence="1">Multi-pass membrane protein</topology>
    </subcellularLocation>
</comment>
<dbReference type="RefSeq" id="WP_167685033.1">
    <property type="nucleotide sequence ID" value="NZ_QHLQ01000017.1"/>
</dbReference>
<evidence type="ECO:0000313" key="9">
    <source>
        <dbReference type="Proteomes" id="UP001429564"/>
    </source>
</evidence>
<evidence type="ECO:0000256" key="3">
    <source>
        <dbReference type="ARBA" id="ARBA00022692"/>
    </source>
</evidence>
<keyword evidence="5 6" id="KW-0472">Membrane</keyword>
<dbReference type="InterPro" id="IPR051401">
    <property type="entry name" value="GtrA_CellWall_Glycosyl"/>
</dbReference>
<dbReference type="PANTHER" id="PTHR38459:SF1">
    <property type="entry name" value="PROPHAGE BACTOPRENOL-LINKED GLUCOSE TRANSLOCASE HOMOLOG"/>
    <property type="match status" value="1"/>
</dbReference>
<keyword evidence="3 6" id="KW-0812">Transmembrane</keyword>
<keyword evidence="9" id="KW-1185">Reference proteome</keyword>
<organism evidence="8 9">
    <name type="scientific">Parasedimentitalea denitrificans</name>
    <dbReference type="NCBI Taxonomy" id="2211118"/>
    <lineage>
        <taxon>Bacteria</taxon>
        <taxon>Pseudomonadati</taxon>
        <taxon>Pseudomonadota</taxon>
        <taxon>Alphaproteobacteria</taxon>
        <taxon>Rhodobacterales</taxon>
        <taxon>Paracoccaceae</taxon>
        <taxon>Parasedimentitalea</taxon>
    </lineage>
</organism>
<feature type="transmembrane region" description="Helical" evidence="6">
    <location>
        <begin position="12"/>
        <end position="33"/>
    </location>
</feature>
<dbReference type="Proteomes" id="UP001429564">
    <property type="component" value="Unassembled WGS sequence"/>
</dbReference>
<evidence type="ECO:0000256" key="6">
    <source>
        <dbReference type="SAM" id="Phobius"/>
    </source>
</evidence>
<proteinExistence type="inferred from homology"/>
<feature type="transmembrane region" description="Helical" evidence="6">
    <location>
        <begin position="39"/>
        <end position="59"/>
    </location>
</feature>
<evidence type="ECO:0000256" key="2">
    <source>
        <dbReference type="ARBA" id="ARBA00009399"/>
    </source>
</evidence>